<organism evidence="9 10">
    <name type="scientific">Pseudomicrostroma glucosiphilum</name>
    <dbReference type="NCBI Taxonomy" id="1684307"/>
    <lineage>
        <taxon>Eukaryota</taxon>
        <taxon>Fungi</taxon>
        <taxon>Dikarya</taxon>
        <taxon>Basidiomycota</taxon>
        <taxon>Ustilaginomycotina</taxon>
        <taxon>Exobasidiomycetes</taxon>
        <taxon>Microstromatales</taxon>
        <taxon>Microstromatales incertae sedis</taxon>
        <taxon>Pseudomicrostroma</taxon>
    </lineage>
</organism>
<dbReference type="GO" id="GO:0016075">
    <property type="term" value="P:rRNA catabolic process"/>
    <property type="evidence" value="ECO:0007669"/>
    <property type="project" value="TreeGrafter"/>
</dbReference>
<evidence type="ECO:0000256" key="4">
    <source>
        <dbReference type="ARBA" id="ARBA00022490"/>
    </source>
</evidence>
<evidence type="ECO:0000256" key="3">
    <source>
        <dbReference type="ARBA" id="ARBA00006678"/>
    </source>
</evidence>
<comment type="similarity">
    <text evidence="3">Belongs to the RNase PH family.</text>
</comment>
<dbReference type="GO" id="GO:0071035">
    <property type="term" value="P:nuclear polyadenylation-dependent rRNA catabolic process"/>
    <property type="evidence" value="ECO:0007669"/>
    <property type="project" value="TreeGrafter"/>
</dbReference>
<dbReference type="GO" id="GO:0071028">
    <property type="term" value="P:nuclear mRNA surveillance"/>
    <property type="evidence" value="ECO:0007669"/>
    <property type="project" value="TreeGrafter"/>
</dbReference>
<dbReference type="GO" id="GO:0000176">
    <property type="term" value="C:nuclear exosome (RNase complex)"/>
    <property type="evidence" value="ECO:0007669"/>
    <property type="project" value="UniProtKB-ARBA"/>
</dbReference>
<dbReference type="RefSeq" id="XP_025346811.1">
    <property type="nucleotide sequence ID" value="XM_025494403.1"/>
</dbReference>
<evidence type="ECO:0000256" key="6">
    <source>
        <dbReference type="ARBA" id="ARBA00042523"/>
    </source>
</evidence>
<keyword evidence="10" id="KW-1185">Reference proteome</keyword>
<dbReference type="STRING" id="1684307.A0A316U5C6"/>
<keyword evidence="4" id="KW-0963">Cytoplasm</keyword>
<evidence type="ECO:0000259" key="8">
    <source>
        <dbReference type="Pfam" id="PF01138"/>
    </source>
</evidence>
<dbReference type="GO" id="GO:0000177">
    <property type="term" value="C:cytoplasmic exosome (RNase complex)"/>
    <property type="evidence" value="ECO:0007669"/>
    <property type="project" value="TreeGrafter"/>
</dbReference>
<dbReference type="PANTHER" id="PTHR11097:SF8">
    <property type="entry name" value="EXOSOME COMPLEX COMPONENT RRP42"/>
    <property type="match status" value="1"/>
</dbReference>
<dbReference type="GO" id="GO:0034473">
    <property type="term" value="P:U1 snRNA 3'-end processing"/>
    <property type="evidence" value="ECO:0007669"/>
    <property type="project" value="TreeGrafter"/>
</dbReference>
<evidence type="ECO:0000313" key="9">
    <source>
        <dbReference type="EMBL" id="PWN19651.1"/>
    </source>
</evidence>
<sequence>MASPLSLTQSSFLLSSLISSPPHRLDARPLLSYRPLVLSSPVEAGSATLSLGSTSITSKVSTQVIKASSTEESQLQQQEEEGENEEDDSAGVWSVSIGTSPSCQPPVVNGGKSSKTGCLELDAALLQLERMLKRHLNQAIPMEQFIILAAPQNASAAASSSSSSSSSNREKLRGATYWSLALDITIDSLAGGNLYDAAWAAAFAAVHRARIPRTREVAYIPPESSRDQATEGSADMEKMGIKSVKGEKKSRKVGQGRAFDFELVDVWDEGRPLSGLEVMGVGLTVGLLPNGTHVLDTSLDEELSLPTSRRVFLVVSPSTSTQIHSIHLLPSLLNLTAGESDSLSEEDALRFPRPPKAQLQQNEILPGVEINGKAAGGQVQGQWEEQGWGLPTFQRIKAGVQVGSKYAVELGKVLRATLDAEEGAAVKERAGEEMDMS</sequence>
<dbReference type="GO" id="GO:0034475">
    <property type="term" value="P:U4 snRNA 3'-end processing"/>
    <property type="evidence" value="ECO:0007669"/>
    <property type="project" value="TreeGrafter"/>
</dbReference>
<protein>
    <recommendedName>
        <fullName evidence="6">Ribosomal RNA-processing protein 42</fullName>
    </recommendedName>
</protein>
<feature type="domain" description="Exoribonuclease phosphorolytic" evidence="8">
    <location>
        <begin position="43"/>
        <end position="212"/>
    </location>
</feature>
<evidence type="ECO:0000256" key="7">
    <source>
        <dbReference type="SAM" id="MobiDB-lite"/>
    </source>
</evidence>
<gene>
    <name evidence="9" type="ORF">BCV69DRAFT_299964</name>
</gene>
<dbReference type="GO" id="GO:0035925">
    <property type="term" value="F:mRNA 3'-UTR AU-rich region binding"/>
    <property type="evidence" value="ECO:0007669"/>
    <property type="project" value="TreeGrafter"/>
</dbReference>
<evidence type="ECO:0000313" key="10">
    <source>
        <dbReference type="Proteomes" id="UP000245942"/>
    </source>
</evidence>
<dbReference type="GeneID" id="37016137"/>
<dbReference type="InterPro" id="IPR020568">
    <property type="entry name" value="Ribosomal_Su5_D2-typ_SF"/>
</dbReference>
<dbReference type="InterPro" id="IPR050590">
    <property type="entry name" value="Exosome_comp_Rrp42_subfam"/>
</dbReference>
<evidence type="ECO:0000256" key="5">
    <source>
        <dbReference type="ARBA" id="ARBA00022835"/>
    </source>
</evidence>
<dbReference type="Pfam" id="PF01138">
    <property type="entry name" value="RNase_PH"/>
    <property type="match status" value="1"/>
</dbReference>
<evidence type="ECO:0000256" key="2">
    <source>
        <dbReference type="ARBA" id="ARBA00004604"/>
    </source>
</evidence>
<dbReference type="EMBL" id="KZ819330">
    <property type="protein sequence ID" value="PWN19651.1"/>
    <property type="molecule type" value="Genomic_DNA"/>
</dbReference>
<dbReference type="PANTHER" id="PTHR11097">
    <property type="entry name" value="EXOSOME COMPLEX EXONUCLEASE RIBOSOMAL RNA PROCESSING PROTEIN"/>
    <property type="match status" value="1"/>
</dbReference>
<dbReference type="GO" id="GO:0034476">
    <property type="term" value="P:U5 snRNA 3'-end processing"/>
    <property type="evidence" value="ECO:0007669"/>
    <property type="project" value="TreeGrafter"/>
</dbReference>
<dbReference type="AlphaFoldDB" id="A0A316U5C6"/>
<proteinExistence type="inferred from homology"/>
<dbReference type="GO" id="GO:0071038">
    <property type="term" value="P:TRAMP-dependent tRNA surveillance pathway"/>
    <property type="evidence" value="ECO:0007669"/>
    <property type="project" value="TreeGrafter"/>
</dbReference>
<feature type="compositionally biased region" description="Acidic residues" evidence="7">
    <location>
        <begin position="78"/>
        <end position="89"/>
    </location>
</feature>
<comment type="subcellular location">
    <subcellularLocation>
        <location evidence="1">Cytoplasm</location>
    </subcellularLocation>
    <subcellularLocation>
        <location evidence="2">Nucleus</location>
        <location evidence="2">Nucleolus</location>
    </subcellularLocation>
</comment>
<reference evidence="9 10" key="1">
    <citation type="journal article" date="2018" name="Mol. Biol. Evol.">
        <title>Broad Genomic Sampling Reveals a Smut Pathogenic Ancestry of the Fungal Clade Ustilaginomycotina.</title>
        <authorList>
            <person name="Kijpornyongpan T."/>
            <person name="Mondo S.J."/>
            <person name="Barry K."/>
            <person name="Sandor L."/>
            <person name="Lee J."/>
            <person name="Lipzen A."/>
            <person name="Pangilinan J."/>
            <person name="LaButti K."/>
            <person name="Hainaut M."/>
            <person name="Henrissat B."/>
            <person name="Grigoriev I.V."/>
            <person name="Spatafora J.W."/>
            <person name="Aime M.C."/>
        </authorList>
    </citation>
    <scope>NUCLEOTIDE SEQUENCE [LARGE SCALE GENOMIC DNA]</scope>
    <source>
        <strain evidence="9 10">MCA 4718</strain>
    </source>
</reference>
<dbReference type="InterPro" id="IPR001247">
    <property type="entry name" value="ExoRNase_PH_dom1"/>
</dbReference>
<evidence type="ECO:0000256" key="1">
    <source>
        <dbReference type="ARBA" id="ARBA00004496"/>
    </source>
</evidence>
<dbReference type="InterPro" id="IPR027408">
    <property type="entry name" value="PNPase/RNase_PH_dom_sf"/>
</dbReference>
<dbReference type="GO" id="GO:0000467">
    <property type="term" value="P:exonucleolytic trimming to generate mature 3'-end of 5.8S rRNA from tricistronic rRNA transcript (SSU-rRNA, 5.8S rRNA, LSU-rRNA)"/>
    <property type="evidence" value="ECO:0007669"/>
    <property type="project" value="TreeGrafter"/>
</dbReference>
<accession>A0A316U5C6</accession>
<name>A0A316U5C6_9BASI</name>
<dbReference type="OrthoDB" id="272245at2759"/>
<feature type="region of interest" description="Disordered" evidence="7">
    <location>
        <begin position="67"/>
        <end position="95"/>
    </location>
</feature>
<dbReference type="Gene3D" id="3.30.230.70">
    <property type="entry name" value="GHMP Kinase, N-terminal domain"/>
    <property type="match status" value="1"/>
</dbReference>
<dbReference type="GO" id="GO:0005730">
    <property type="term" value="C:nucleolus"/>
    <property type="evidence" value="ECO:0007669"/>
    <property type="project" value="UniProtKB-SubCell"/>
</dbReference>
<dbReference type="SUPFAM" id="SSF54211">
    <property type="entry name" value="Ribosomal protein S5 domain 2-like"/>
    <property type="match status" value="1"/>
</dbReference>
<keyword evidence="5" id="KW-0271">Exosome</keyword>
<dbReference type="Proteomes" id="UP000245942">
    <property type="component" value="Unassembled WGS sequence"/>
</dbReference>